<sequence>MEGLVMTAQIILSLSILVGLHEMGHLLAAKAFGMRVEQFSIGFPPKIFSFKYGETEYALSAIPLGGFVKISGMIDESMDTEAMKQPPQPYEFRSKPAWQRLIVMLGGIIVNVITGIIIFVCLTYIYGDTFISNDAVNEHGGIVALEVGEELGLKTGDKIVKINGREFEDFSETVKPSVFMGSGSYYTVERNGEFVDIQIPGDFIEKMNDKEAAGKFIMPNVPALVGEVQKGSIADEIGLQEYDRIVEISGVKINNPKEMSDVVKSYKEDTISLTIERNGELLSYERDFRNDTIIGVGFTSPKDMFAKLEYGLGESVGIGTERAFGIVFLQVKAFGKMFSGELSVRKSLAGPIGIAQAYGGEWQWERFWRMTGLLSMVLAFMNLLPIPALDGGHVMFLSYEIISGRKPSDKFLENAQKVGMAFLLLLMVFIIFNDIFKIEFVKNLFGIN</sequence>
<evidence type="ECO:0000256" key="1">
    <source>
        <dbReference type="ARBA" id="ARBA00001947"/>
    </source>
</evidence>
<organism evidence="13 14">
    <name type="scientific">Fulvivirga marina</name>
    <dbReference type="NCBI Taxonomy" id="2494733"/>
    <lineage>
        <taxon>Bacteria</taxon>
        <taxon>Pseudomonadati</taxon>
        <taxon>Bacteroidota</taxon>
        <taxon>Cytophagia</taxon>
        <taxon>Cytophagales</taxon>
        <taxon>Fulvivirgaceae</taxon>
        <taxon>Fulvivirga</taxon>
    </lineage>
</organism>
<dbReference type="NCBIfam" id="TIGR00054">
    <property type="entry name" value="RIP metalloprotease RseP"/>
    <property type="match status" value="1"/>
</dbReference>
<evidence type="ECO:0000256" key="9">
    <source>
        <dbReference type="ARBA" id="ARBA00023049"/>
    </source>
</evidence>
<dbReference type="AlphaFoldDB" id="A0A937FTL2"/>
<evidence type="ECO:0000313" key="13">
    <source>
        <dbReference type="EMBL" id="MBL6445449.1"/>
    </source>
</evidence>
<evidence type="ECO:0000256" key="10">
    <source>
        <dbReference type="ARBA" id="ARBA00023136"/>
    </source>
</evidence>
<dbReference type="InterPro" id="IPR001478">
    <property type="entry name" value="PDZ"/>
</dbReference>
<accession>A0A937FTL2</accession>
<evidence type="ECO:0000256" key="2">
    <source>
        <dbReference type="ARBA" id="ARBA00004141"/>
    </source>
</evidence>
<dbReference type="Gene3D" id="2.30.42.10">
    <property type="match status" value="1"/>
</dbReference>
<comment type="cofactor">
    <cofactor evidence="1 11">
        <name>Zn(2+)</name>
        <dbReference type="ChEBI" id="CHEBI:29105"/>
    </cofactor>
</comment>
<dbReference type="InterPro" id="IPR004387">
    <property type="entry name" value="Pept_M50_Zn"/>
</dbReference>
<dbReference type="RefSeq" id="WP_202854992.1">
    <property type="nucleotide sequence ID" value="NZ_JAEUGD010000014.1"/>
</dbReference>
<evidence type="ECO:0000256" key="5">
    <source>
        <dbReference type="ARBA" id="ARBA00022692"/>
    </source>
</evidence>
<protein>
    <recommendedName>
        <fullName evidence="11">Zinc metalloprotease</fullName>
        <ecNumber evidence="11">3.4.24.-</ecNumber>
    </recommendedName>
</protein>
<dbReference type="InterPro" id="IPR008915">
    <property type="entry name" value="Peptidase_M50"/>
</dbReference>
<keyword evidence="9 11" id="KW-0482">Metalloprotease</keyword>
<dbReference type="GO" id="GO:0046872">
    <property type="term" value="F:metal ion binding"/>
    <property type="evidence" value="ECO:0007669"/>
    <property type="project" value="UniProtKB-KW"/>
</dbReference>
<feature type="transmembrane region" description="Helical" evidence="11">
    <location>
        <begin position="418"/>
        <end position="436"/>
    </location>
</feature>
<name>A0A937FTL2_9BACT</name>
<dbReference type="EMBL" id="JAEUGD010000014">
    <property type="protein sequence ID" value="MBL6445449.1"/>
    <property type="molecule type" value="Genomic_DNA"/>
</dbReference>
<dbReference type="GO" id="GO:0016020">
    <property type="term" value="C:membrane"/>
    <property type="evidence" value="ECO:0007669"/>
    <property type="project" value="UniProtKB-SubCell"/>
</dbReference>
<reference evidence="13" key="1">
    <citation type="submission" date="2021-01" db="EMBL/GenBank/DDBJ databases">
        <title>Fulvivirga kasyanovii gen. nov., sp nov., a novel member of the phylum Bacteroidetes isolated from seawater in a mussel farm.</title>
        <authorList>
            <person name="Zhao L.-H."/>
            <person name="Wang Z.-J."/>
        </authorList>
    </citation>
    <scope>NUCLEOTIDE SEQUENCE</scope>
    <source>
        <strain evidence="13">29W222</strain>
    </source>
</reference>
<feature type="transmembrane region" description="Helical" evidence="11">
    <location>
        <begin position="101"/>
        <end position="126"/>
    </location>
</feature>
<dbReference type="SUPFAM" id="SSF50156">
    <property type="entry name" value="PDZ domain-like"/>
    <property type="match status" value="2"/>
</dbReference>
<comment type="caution">
    <text evidence="13">The sequence shown here is derived from an EMBL/GenBank/DDBJ whole genome shotgun (WGS) entry which is preliminary data.</text>
</comment>
<dbReference type="PANTHER" id="PTHR42837">
    <property type="entry name" value="REGULATOR OF SIGMA-E PROTEASE RSEP"/>
    <property type="match status" value="1"/>
</dbReference>
<evidence type="ECO:0000256" key="8">
    <source>
        <dbReference type="ARBA" id="ARBA00022989"/>
    </source>
</evidence>
<keyword evidence="4" id="KW-0645">Protease</keyword>
<proteinExistence type="inferred from homology"/>
<feature type="domain" description="PDZ" evidence="12">
    <location>
        <begin position="193"/>
        <end position="279"/>
    </location>
</feature>
<keyword evidence="8 11" id="KW-1133">Transmembrane helix</keyword>
<feature type="transmembrane region" description="Helical" evidence="11">
    <location>
        <begin position="373"/>
        <end position="398"/>
    </location>
</feature>
<dbReference type="EC" id="3.4.24.-" evidence="11"/>
<evidence type="ECO:0000256" key="3">
    <source>
        <dbReference type="ARBA" id="ARBA00007931"/>
    </source>
</evidence>
<evidence type="ECO:0000256" key="7">
    <source>
        <dbReference type="ARBA" id="ARBA00022833"/>
    </source>
</evidence>
<dbReference type="PANTHER" id="PTHR42837:SF2">
    <property type="entry name" value="MEMBRANE METALLOPROTEASE ARASP2, CHLOROPLASTIC-RELATED"/>
    <property type="match status" value="1"/>
</dbReference>
<keyword evidence="11" id="KW-0479">Metal-binding</keyword>
<keyword evidence="6 11" id="KW-0378">Hydrolase</keyword>
<dbReference type="CDD" id="cd06163">
    <property type="entry name" value="S2P-M50_PDZ_RseP-like"/>
    <property type="match status" value="1"/>
</dbReference>
<dbReference type="Pfam" id="PF02163">
    <property type="entry name" value="Peptidase_M50"/>
    <property type="match status" value="1"/>
</dbReference>
<dbReference type="Proteomes" id="UP000614216">
    <property type="component" value="Unassembled WGS sequence"/>
</dbReference>
<comment type="subcellular location">
    <subcellularLocation>
        <location evidence="2">Membrane</location>
        <topology evidence="2">Multi-pass membrane protein</topology>
    </subcellularLocation>
</comment>
<evidence type="ECO:0000313" key="14">
    <source>
        <dbReference type="Proteomes" id="UP000614216"/>
    </source>
</evidence>
<comment type="similarity">
    <text evidence="3 11">Belongs to the peptidase M50B family.</text>
</comment>
<keyword evidence="5 11" id="KW-0812">Transmembrane</keyword>
<dbReference type="GO" id="GO:0006508">
    <property type="term" value="P:proteolysis"/>
    <property type="evidence" value="ECO:0007669"/>
    <property type="project" value="UniProtKB-KW"/>
</dbReference>
<dbReference type="Pfam" id="PF17820">
    <property type="entry name" value="PDZ_6"/>
    <property type="match status" value="1"/>
</dbReference>
<evidence type="ECO:0000256" key="6">
    <source>
        <dbReference type="ARBA" id="ARBA00022801"/>
    </source>
</evidence>
<evidence type="ECO:0000256" key="4">
    <source>
        <dbReference type="ARBA" id="ARBA00022670"/>
    </source>
</evidence>
<keyword evidence="14" id="KW-1185">Reference proteome</keyword>
<keyword evidence="10 11" id="KW-0472">Membrane</keyword>
<dbReference type="SMART" id="SM00228">
    <property type="entry name" value="PDZ"/>
    <property type="match status" value="1"/>
</dbReference>
<evidence type="ECO:0000259" key="12">
    <source>
        <dbReference type="SMART" id="SM00228"/>
    </source>
</evidence>
<dbReference type="InterPro" id="IPR036034">
    <property type="entry name" value="PDZ_sf"/>
</dbReference>
<dbReference type="InterPro" id="IPR041489">
    <property type="entry name" value="PDZ_6"/>
</dbReference>
<gene>
    <name evidence="13" type="primary">rseP</name>
    <name evidence="13" type="ORF">JMN32_03970</name>
</gene>
<keyword evidence="7 11" id="KW-0862">Zinc</keyword>
<evidence type="ECO:0000256" key="11">
    <source>
        <dbReference type="RuleBase" id="RU362031"/>
    </source>
</evidence>
<dbReference type="GO" id="GO:0004222">
    <property type="term" value="F:metalloendopeptidase activity"/>
    <property type="evidence" value="ECO:0007669"/>
    <property type="project" value="InterPro"/>
</dbReference>